<dbReference type="PANTHER" id="PTHR11985:SF35">
    <property type="entry name" value="ANAEROBIC GLYCEROL-3-PHOSPHATE DEHYDROGENASE SUBUNIT A"/>
    <property type="match status" value="1"/>
</dbReference>
<keyword evidence="5" id="KW-0274">FAD</keyword>
<feature type="domain" description="FAD dependent oxidoreductase" evidence="7">
    <location>
        <begin position="14"/>
        <end position="381"/>
    </location>
</feature>
<protein>
    <submittedName>
        <fullName evidence="9">Aerobic glycerol-3-phosphate dehydrogenase</fullName>
        <ecNumber evidence="9">1.1.5.3</ecNumber>
    </submittedName>
</protein>
<organism evidence="9 10">
    <name type="scientific">Luteitalea pratensis</name>
    <dbReference type="NCBI Taxonomy" id="1855912"/>
    <lineage>
        <taxon>Bacteria</taxon>
        <taxon>Pseudomonadati</taxon>
        <taxon>Acidobacteriota</taxon>
        <taxon>Vicinamibacteria</taxon>
        <taxon>Vicinamibacterales</taxon>
        <taxon>Vicinamibacteraceae</taxon>
        <taxon>Luteitalea</taxon>
    </lineage>
</organism>
<gene>
    <name evidence="9" type="primary">glpD_3</name>
    <name evidence="9" type="ORF">LuPra_03404</name>
</gene>
<dbReference type="Gene3D" id="3.50.50.60">
    <property type="entry name" value="FAD/NAD(P)-binding domain"/>
    <property type="match status" value="1"/>
</dbReference>
<comment type="similarity">
    <text evidence="2">Belongs to the FAD-dependent glycerol-3-phosphate dehydrogenase family.</text>
</comment>
<evidence type="ECO:0000313" key="10">
    <source>
        <dbReference type="Proteomes" id="UP000076079"/>
    </source>
</evidence>
<dbReference type="Pfam" id="PF16901">
    <property type="entry name" value="DAO_C"/>
    <property type="match status" value="1"/>
</dbReference>
<accession>A0A143PNL3</accession>
<dbReference type="EMBL" id="CP015136">
    <property type="protein sequence ID" value="AMY10175.1"/>
    <property type="molecule type" value="Genomic_DNA"/>
</dbReference>
<dbReference type="InterPro" id="IPR006076">
    <property type="entry name" value="FAD-dep_OxRdtase"/>
</dbReference>
<dbReference type="OrthoDB" id="9766796at2"/>
<evidence type="ECO:0000256" key="2">
    <source>
        <dbReference type="ARBA" id="ARBA00007330"/>
    </source>
</evidence>
<evidence type="ECO:0000256" key="1">
    <source>
        <dbReference type="ARBA" id="ARBA00001974"/>
    </source>
</evidence>
<dbReference type="Proteomes" id="UP000076079">
    <property type="component" value="Chromosome"/>
</dbReference>
<dbReference type="InterPro" id="IPR031656">
    <property type="entry name" value="DAO_C"/>
</dbReference>
<dbReference type="PANTHER" id="PTHR11985">
    <property type="entry name" value="GLYCEROL-3-PHOSPHATE DEHYDROGENASE"/>
    <property type="match status" value="1"/>
</dbReference>
<reference evidence="10" key="2">
    <citation type="submission" date="2016-04" db="EMBL/GenBank/DDBJ databases">
        <title>First Complete Genome Sequence of a Subdivision 6 Acidobacterium.</title>
        <authorList>
            <person name="Huang S."/>
            <person name="Vieira S."/>
            <person name="Bunk B."/>
            <person name="Riedel T."/>
            <person name="Sproeer C."/>
            <person name="Overmann J."/>
        </authorList>
    </citation>
    <scope>NUCLEOTIDE SEQUENCE [LARGE SCALE GENOMIC DNA]</scope>
    <source>
        <strain evidence="10">DSM 100886 HEG_-6_39</strain>
    </source>
</reference>
<evidence type="ECO:0000256" key="3">
    <source>
        <dbReference type="ARBA" id="ARBA00022630"/>
    </source>
</evidence>
<dbReference type="PRINTS" id="PR01001">
    <property type="entry name" value="FADG3PDH"/>
</dbReference>
<dbReference type="SUPFAM" id="SSF51905">
    <property type="entry name" value="FAD/NAD(P)-binding domain"/>
    <property type="match status" value="1"/>
</dbReference>
<keyword evidence="4" id="KW-0319">Glycerol metabolism</keyword>
<dbReference type="GO" id="GO:0006071">
    <property type="term" value="P:glycerol metabolic process"/>
    <property type="evidence" value="ECO:0007669"/>
    <property type="project" value="UniProtKB-KW"/>
</dbReference>
<dbReference type="Gene3D" id="1.10.8.870">
    <property type="entry name" value="Alpha-glycerophosphate oxidase, cap domain"/>
    <property type="match status" value="1"/>
</dbReference>
<reference evidence="9 10" key="1">
    <citation type="journal article" date="2016" name="Genome Announc.">
        <title>First Complete Genome Sequence of a Subdivision 6 Acidobacterium Strain.</title>
        <authorList>
            <person name="Huang S."/>
            <person name="Vieira S."/>
            <person name="Bunk B."/>
            <person name="Riedel T."/>
            <person name="Sproer C."/>
            <person name="Overmann J."/>
        </authorList>
    </citation>
    <scope>NUCLEOTIDE SEQUENCE [LARGE SCALE GENOMIC DNA]</scope>
    <source>
        <strain evidence="10">DSM 100886 HEG_-6_39</strain>
    </source>
</reference>
<dbReference type="Gene3D" id="3.30.9.10">
    <property type="entry name" value="D-Amino Acid Oxidase, subunit A, domain 2"/>
    <property type="match status" value="1"/>
</dbReference>
<dbReference type="KEGG" id="abac:LuPra_03404"/>
<keyword evidence="10" id="KW-1185">Reference proteome</keyword>
<dbReference type="STRING" id="1855912.LuPra_03404"/>
<dbReference type="EC" id="1.1.5.3" evidence="9"/>
<keyword evidence="3" id="KW-0285">Flavoprotein</keyword>
<evidence type="ECO:0000256" key="5">
    <source>
        <dbReference type="ARBA" id="ARBA00022827"/>
    </source>
</evidence>
<dbReference type="GO" id="GO:0004368">
    <property type="term" value="F:glycerol-3-phosphate dehydrogenase (quinone) activity"/>
    <property type="evidence" value="ECO:0007669"/>
    <property type="project" value="UniProtKB-EC"/>
</dbReference>
<feature type="domain" description="Alpha-glycerophosphate oxidase C-terminal" evidence="8">
    <location>
        <begin position="407"/>
        <end position="540"/>
    </location>
</feature>
<keyword evidence="6 9" id="KW-0560">Oxidoreductase</keyword>
<dbReference type="InterPro" id="IPR038299">
    <property type="entry name" value="DAO_C_sf"/>
</dbReference>
<evidence type="ECO:0000259" key="7">
    <source>
        <dbReference type="Pfam" id="PF01266"/>
    </source>
</evidence>
<evidence type="ECO:0000313" key="9">
    <source>
        <dbReference type="EMBL" id="AMY10175.1"/>
    </source>
</evidence>
<dbReference type="InterPro" id="IPR000447">
    <property type="entry name" value="G3P_DH_FAD-dep"/>
</dbReference>
<evidence type="ECO:0000256" key="6">
    <source>
        <dbReference type="ARBA" id="ARBA00023002"/>
    </source>
</evidence>
<dbReference type="Pfam" id="PF01266">
    <property type="entry name" value="DAO"/>
    <property type="match status" value="1"/>
</dbReference>
<dbReference type="GO" id="GO:0046168">
    <property type="term" value="P:glycerol-3-phosphate catabolic process"/>
    <property type="evidence" value="ECO:0007669"/>
    <property type="project" value="TreeGrafter"/>
</dbReference>
<name>A0A143PNL3_LUTPR</name>
<dbReference type="AlphaFoldDB" id="A0A143PNL3"/>
<proteinExistence type="inferred from homology"/>
<comment type="cofactor">
    <cofactor evidence="1">
        <name>FAD</name>
        <dbReference type="ChEBI" id="CHEBI:57692"/>
    </cofactor>
</comment>
<evidence type="ECO:0000256" key="4">
    <source>
        <dbReference type="ARBA" id="ARBA00022798"/>
    </source>
</evidence>
<dbReference type="RefSeq" id="WP_110171840.1">
    <property type="nucleotide sequence ID" value="NZ_CP015136.1"/>
</dbReference>
<dbReference type="InterPro" id="IPR036188">
    <property type="entry name" value="FAD/NAD-bd_sf"/>
</dbReference>
<evidence type="ECO:0000259" key="8">
    <source>
        <dbReference type="Pfam" id="PF16901"/>
    </source>
</evidence>
<sequence length="559" mass="60690">MRRDPSRLTTSEFDLLIVGAGIYGATVAWDATQRGLKVALIDKGDFGSGTSFNNAKTVHGGVRSLQRGHLGEMREYLRERRALSYILPHLVHPLPFLLPTSRRLTRHKLLLGVYFRFNDLLAHDRNDLPDPSKHLPASRVVSREECLRLAPWLDPDGVTGAIEWHDAQFSNSSRAELAFIRTAVRHGLEAANHVQALGLIRQDEGRVAGVMAQSLRPEAPPFPIRARAVLMATGGWTAEALRAWGASAFGRRVPQWSVAMNLVIAGRGGTHAVGGTARGRLFFLAPWRGATIAGTSHDPWTGTADQLVPRREFVDQLLDDVNAAFPRAAVQATDIRLVHRGLLPATEASARRVTLLRESPFIDHGEDGCANLFSLVGVRYTTARHSAERAVDAIVRVLDIVAKPGATATTKLDGGDIERFDTFVAEARRQATPDVPASLIERLVCSYGTAWRDVIATRPHAAGTADAEAPEDSSLRPLGAHCDVTAAEVLYAVREEMAITLADALLRRTEAGTRGHPGQDAVLAAATLMGKELGWTDAQRAREVQSLGRVYDAATIPGI</sequence>